<dbReference type="PANTHER" id="PTHR43283">
    <property type="entry name" value="BETA-LACTAMASE-RELATED"/>
    <property type="match status" value="1"/>
</dbReference>
<dbReference type="Proteomes" id="UP001549110">
    <property type="component" value="Unassembled WGS sequence"/>
</dbReference>
<reference evidence="2 3" key="1">
    <citation type="submission" date="2024-06" db="EMBL/GenBank/DDBJ databases">
        <title>Genomic Encyclopedia of Type Strains, Phase IV (KMG-IV): sequencing the most valuable type-strain genomes for metagenomic binning, comparative biology and taxonomic classification.</title>
        <authorList>
            <person name="Goeker M."/>
        </authorList>
    </citation>
    <scope>NUCLEOTIDE SEQUENCE [LARGE SCALE GENOMIC DNA]</scope>
    <source>
        <strain evidence="2 3">DSM 17809</strain>
    </source>
</reference>
<keyword evidence="3" id="KW-1185">Reference proteome</keyword>
<name>A0ABV2EJN7_9CAUL</name>
<dbReference type="InterPro" id="IPR001466">
    <property type="entry name" value="Beta-lactam-related"/>
</dbReference>
<comment type="caution">
    <text evidence="2">The sequence shown here is derived from an EMBL/GenBank/DDBJ whole genome shotgun (WGS) entry which is preliminary data.</text>
</comment>
<feature type="domain" description="Beta-lactamase-related" evidence="1">
    <location>
        <begin position="10"/>
        <end position="329"/>
    </location>
</feature>
<dbReference type="Gene3D" id="3.40.710.10">
    <property type="entry name" value="DD-peptidase/beta-lactamase superfamily"/>
    <property type="match status" value="1"/>
</dbReference>
<accession>A0ABV2EJN7</accession>
<sequence length="344" mass="36609">MFADALVTTIDRAIDAQIKAHHLPGLAMAILKDGELALSRTIGLANLEWPAPVTKATRFQLASVTKLFTAVLLMRLVEEKALSLDQSITDHLEGAPASWRPITIRHLANHTSGLPTGMAAGGIVPELMTPQIKTPQDIARFAAELPLAHAPGEASEYGLLDYALLTAVMEQAASAKYAELLARRLAGPLNLSVVFDNAVDRGMSRVADVIPQRASTYMWDGAQQRRMEVIYPRWSYSAGGLYGSLDDLVAFMAALDRGVLMPESLGAMFASSEVSGAPPAPFALGWIPGEVLGRATVGHSGGPALADVLLAPGERLSVIVLCNQFAMPPQIAREVMTILLEAAA</sequence>
<dbReference type="Pfam" id="PF00144">
    <property type="entry name" value="Beta-lactamase"/>
    <property type="match status" value="1"/>
</dbReference>
<gene>
    <name evidence="2" type="ORF">ABID41_002017</name>
</gene>
<evidence type="ECO:0000259" key="1">
    <source>
        <dbReference type="Pfam" id="PF00144"/>
    </source>
</evidence>
<dbReference type="EMBL" id="JBEPLU010000001">
    <property type="protein sequence ID" value="MET3526922.1"/>
    <property type="molecule type" value="Genomic_DNA"/>
</dbReference>
<organism evidence="2 3">
    <name type="scientific">Phenylobacterium koreense</name>
    <dbReference type="NCBI Taxonomy" id="266125"/>
    <lineage>
        <taxon>Bacteria</taxon>
        <taxon>Pseudomonadati</taxon>
        <taxon>Pseudomonadota</taxon>
        <taxon>Alphaproteobacteria</taxon>
        <taxon>Caulobacterales</taxon>
        <taxon>Caulobacteraceae</taxon>
        <taxon>Phenylobacterium</taxon>
    </lineage>
</organism>
<dbReference type="InterPro" id="IPR012338">
    <property type="entry name" value="Beta-lactam/transpept-like"/>
</dbReference>
<dbReference type="InterPro" id="IPR050789">
    <property type="entry name" value="Diverse_Enzym_Activities"/>
</dbReference>
<dbReference type="PANTHER" id="PTHR43283:SF3">
    <property type="entry name" value="BETA-LACTAMASE FAMILY PROTEIN (AFU_ORTHOLOGUE AFUA_5G07500)"/>
    <property type="match status" value="1"/>
</dbReference>
<evidence type="ECO:0000313" key="2">
    <source>
        <dbReference type="EMBL" id="MET3526922.1"/>
    </source>
</evidence>
<evidence type="ECO:0000313" key="3">
    <source>
        <dbReference type="Proteomes" id="UP001549110"/>
    </source>
</evidence>
<protein>
    <submittedName>
        <fullName evidence="2">CubicO group peptidase (Beta-lactamase class C family)</fullName>
    </submittedName>
</protein>
<proteinExistence type="predicted"/>
<dbReference type="SUPFAM" id="SSF56601">
    <property type="entry name" value="beta-lactamase/transpeptidase-like"/>
    <property type="match status" value="1"/>
</dbReference>
<dbReference type="RefSeq" id="WP_354297514.1">
    <property type="nucleotide sequence ID" value="NZ_JBEPLU010000001.1"/>
</dbReference>